<proteinExistence type="predicted"/>
<comment type="caution">
    <text evidence="1">The sequence shown here is derived from an EMBL/GenBank/DDBJ whole genome shotgun (WGS) entry which is preliminary data.</text>
</comment>
<dbReference type="SUPFAM" id="SSF50939">
    <property type="entry name" value="Sialidases"/>
    <property type="match status" value="1"/>
</dbReference>
<dbReference type="CDD" id="cd15482">
    <property type="entry name" value="Sialidase_non-viral"/>
    <property type="match status" value="1"/>
</dbReference>
<evidence type="ECO:0008006" key="3">
    <source>
        <dbReference type="Google" id="ProtNLM"/>
    </source>
</evidence>
<organism evidence="1 2">
    <name type="scientific">candidate division WOR-3 bacterium JGI_Cruoil_03_44_89</name>
    <dbReference type="NCBI Taxonomy" id="1973748"/>
    <lineage>
        <taxon>Bacteria</taxon>
        <taxon>Bacteria division WOR-3</taxon>
    </lineage>
</organism>
<gene>
    <name evidence="1" type="ORF">CH333_00765</name>
</gene>
<dbReference type="Proteomes" id="UP000215215">
    <property type="component" value="Unassembled WGS sequence"/>
</dbReference>
<sequence length="121" mass="13355">MYLYSDGLCGRRFPGELMLYVPSLSDPHLLSIDSLRETHCIVESPDGRIFADGRKQGIGVIYVSEDGGYTWSETAPLTNTLSVNCISSSFPFSLDPMDTDSPGREIRGTYIGRRLPKTGTM</sequence>
<evidence type="ECO:0000313" key="2">
    <source>
        <dbReference type="Proteomes" id="UP000215215"/>
    </source>
</evidence>
<name>A0A235BYR4_UNCW3</name>
<reference evidence="1 2" key="1">
    <citation type="submission" date="2017-07" db="EMBL/GenBank/DDBJ databases">
        <title>Recovery of genomes from metagenomes via a dereplication, aggregation, and scoring strategy.</title>
        <authorList>
            <person name="Sieber C.M."/>
            <person name="Probst A.J."/>
            <person name="Sharrar A."/>
            <person name="Thomas B.C."/>
            <person name="Hess M."/>
            <person name="Tringe S.G."/>
            <person name="Banfield J.F."/>
        </authorList>
    </citation>
    <scope>NUCLEOTIDE SEQUENCE [LARGE SCALE GENOMIC DNA]</scope>
    <source>
        <strain evidence="1">JGI_Cruoil_03_44_89</strain>
    </source>
</reference>
<protein>
    <recommendedName>
        <fullName evidence="3">Sialidase domain-containing protein</fullName>
    </recommendedName>
</protein>
<evidence type="ECO:0000313" key="1">
    <source>
        <dbReference type="EMBL" id="OYD17503.1"/>
    </source>
</evidence>
<dbReference type="AlphaFoldDB" id="A0A235BYR4"/>
<accession>A0A235BYR4</accession>
<dbReference type="InterPro" id="IPR036278">
    <property type="entry name" value="Sialidase_sf"/>
</dbReference>
<dbReference type="EMBL" id="NOZQ01000012">
    <property type="protein sequence ID" value="OYD17503.1"/>
    <property type="molecule type" value="Genomic_DNA"/>
</dbReference>